<organism evidence="14 15">
    <name type="scientific">Bacillus cereus</name>
    <dbReference type="NCBI Taxonomy" id="1396"/>
    <lineage>
        <taxon>Bacteria</taxon>
        <taxon>Bacillati</taxon>
        <taxon>Bacillota</taxon>
        <taxon>Bacilli</taxon>
        <taxon>Bacillales</taxon>
        <taxon>Bacillaceae</taxon>
        <taxon>Bacillus</taxon>
        <taxon>Bacillus cereus group</taxon>
    </lineage>
</organism>
<dbReference type="SUPFAM" id="SSF51338">
    <property type="entry name" value="Composite domain of metallo-dependent hydrolases"/>
    <property type="match status" value="1"/>
</dbReference>
<evidence type="ECO:0000259" key="13">
    <source>
        <dbReference type="Pfam" id="PF01979"/>
    </source>
</evidence>
<dbReference type="EC" id="3.5.1.25" evidence="2"/>
<dbReference type="GO" id="GO:0008448">
    <property type="term" value="F:N-acetylglucosamine-6-phosphate deacetylase activity"/>
    <property type="evidence" value="ECO:0007669"/>
    <property type="project" value="UniProtKB-EC"/>
</dbReference>
<dbReference type="InterPro" id="IPR011059">
    <property type="entry name" value="Metal-dep_hydrolase_composite"/>
</dbReference>
<keyword evidence="4 12" id="KW-0479">Metal-binding</keyword>
<dbReference type="NCBIfam" id="TIGR00221">
    <property type="entry name" value="nagA"/>
    <property type="match status" value="1"/>
</dbReference>
<dbReference type="InterPro" id="IPR032466">
    <property type="entry name" value="Metal_Hydrolase"/>
</dbReference>
<sequence>MNYYVKASIYLLEDGVRESGYLHIVNGYFLKHVEEIVDGALVMDFEGRIISPGFVDTHIHGVAGHDVMDSTYESLNNISIKLLENGVTSFLPTTLTDSSENIMGALKNIAHAKKRGVEGASIIGSFLEGPCFTEVYKGAQNPKYFIDPTVEMLEEWIVASEGTIKKFAMAPERRGAIACIHHAVEKNIHVAIGHTNANYEICQSAIQAGATIFVHTFNGMKGLHHREPGVVGAALSTEHAYSEIITDGHHVHPSVVNILYKCKGYDKTCLVSDCMRAGLLGDGTYNLGEFVVQVQDGIARTEAGSLAGSTLRFIDGVKNMEKWTKASLWECVHMGSLIPAKSIGVDNEIGSIAPGKRADFLILTEDLNLIGTVVGGEMKYKKKKERI</sequence>
<dbReference type="GO" id="GO:0046872">
    <property type="term" value="F:metal ion binding"/>
    <property type="evidence" value="ECO:0007669"/>
    <property type="project" value="UniProtKB-KW"/>
</dbReference>
<feature type="active site" description="Proton donor/acceptor" evidence="10">
    <location>
        <position position="273"/>
    </location>
</feature>
<name>A0A1C4BK19_BACCE</name>
<dbReference type="PIRSF" id="PIRSF038994">
    <property type="entry name" value="NagA"/>
    <property type="match status" value="1"/>
</dbReference>
<evidence type="ECO:0000256" key="6">
    <source>
        <dbReference type="ARBA" id="ARBA00023277"/>
    </source>
</evidence>
<evidence type="ECO:0000256" key="10">
    <source>
        <dbReference type="PIRSR" id="PIRSR038994-1"/>
    </source>
</evidence>
<accession>A0A1C4BK19</accession>
<evidence type="ECO:0000256" key="2">
    <source>
        <dbReference type="ARBA" id="ARBA00011899"/>
    </source>
</evidence>
<feature type="binding site" evidence="11">
    <location>
        <begin position="218"/>
        <end position="219"/>
    </location>
    <ligand>
        <name>substrate</name>
    </ligand>
</feature>
<dbReference type="InterPro" id="IPR003764">
    <property type="entry name" value="GlcNAc_6-P_deAcase"/>
</dbReference>
<dbReference type="SUPFAM" id="SSF51556">
    <property type="entry name" value="Metallo-dependent hydrolases"/>
    <property type="match status" value="1"/>
</dbReference>
<proteinExistence type="inferred from homology"/>
<gene>
    <name evidence="14" type="ORF">BJR07_19625</name>
</gene>
<comment type="pathway">
    <text evidence="8">Amino-sugar metabolism; N-acetylneuraminate degradation; D-fructose 6-phosphate from N-acetylneuraminate: step 4/5.</text>
</comment>
<dbReference type="PANTHER" id="PTHR11113">
    <property type="entry name" value="N-ACETYLGLUCOSAMINE-6-PHOSPHATE DEACETYLASE"/>
    <property type="match status" value="1"/>
</dbReference>
<evidence type="ECO:0000256" key="12">
    <source>
        <dbReference type="PIRSR" id="PIRSR038994-3"/>
    </source>
</evidence>
<dbReference type="EMBL" id="MPON01000006">
    <property type="protein sequence ID" value="OKA36280.1"/>
    <property type="molecule type" value="Genomic_DNA"/>
</dbReference>
<evidence type="ECO:0000256" key="4">
    <source>
        <dbReference type="ARBA" id="ARBA00022723"/>
    </source>
</evidence>
<feature type="domain" description="Amidohydrolase-related" evidence="13">
    <location>
        <begin position="49"/>
        <end position="378"/>
    </location>
</feature>
<dbReference type="AlphaFoldDB" id="A0A1C4BK19"/>
<feature type="binding site" evidence="11">
    <location>
        <begin position="306"/>
        <end position="308"/>
    </location>
    <ligand>
        <name>substrate</name>
    </ligand>
</feature>
<feature type="binding site" evidence="12">
    <location>
        <position position="128"/>
    </location>
    <ligand>
        <name>Zn(2+)</name>
        <dbReference type="ChEBI" id="CHEBI:29105"/>
    </ligand>
</feature>
<evidence type="ECO:0000256" key="8">
    <source>
        <dbReference type="ARBA" id="ARBA00060590"/>
    </source>
</evidence>
<dbReference type="CDD" id="cd00854">
    <property type="entry name" value="NagA"/>
    <property type="match status" value="1"/>
</dbReference>
<dbReference type="Gene3D" id="2.30.40.10">
    <property type="entry name" value="Urease, subunit C, domain 1"/>
    <property type="match status" value="1"/>
</dbReference>
<reference evidence="14 15" key="1">
    <citation type="submission" date="2016-11" db="EMBL/GenBank/DDBJ databases">
        <title>Identification of Bacillus cereus isolated from egg-white.</title>
        <authorList>
            <person name="Soni A."/>
            <person name="Oey I."/>
            <person name="Silcock P."/>
            <person name="Bremer P."/>
        </authorList>
    </citation>
    <scope>NUCLEOTIDE SEQUENCE [LARGE SCALE GENOMIC DNA]</scope>
    <source>
        <strain evidence="14 15">NZAS03</strain>
    </source>
</reference>
<comment type="similarity">
    <text evidence="1 9">Belongs to the metallo-dependent hydrolases superfamily. NagA family.</text>
</comment>
<dbReference type="PANTHER" id="PTHR11113:SF14">
    <property type="entry name" value="N-ACETYLGLUCOSAMINE-6-PHOSPHATE DEACETYLASE"/>
    <property type="match status" value="1"/>
</dbReference>
<keyword evidence="5 9" id="KW-0378">Hydrolase</keyword>
<evidence type="ECO:0000256" key="9">
    <source>
        <dbReference type="PIRNR" id="PIRNR038994"/>
    </source>
</evidence>
<evidence type="ECO:0000256" key="7">
    <source>
        <dbReference type="ARBA" id="ARBA00047647"/>
    </source>
</evidence>
<dbReference type="RefSeq" id="WP_073517943.1">
    <property type="nucleotide sequence ID" value="NZ_MPOM01000006.1"/>
</dbReference>
<dbReference type="Pfam" id="PF01979">
    <property type="entry name" value="Amidohydro_1"/>
    <property type="match status" value="1"/>
</dbReference>
<comment type="catalytic activity">
    <reaction evidence="7">
        <text>N-acetyl-D-glucosamine 6-phosphate + H2O = D-glucosamine 6-phosphate + acetate</text>
        <dbReference type="Rhea" id="RHEA:22936"/>
        <dbReference type="ChEBI" id="CHEBI:15377"/>
        <dbReference type="ChEBI" id="CHEBI:30089"/>
        <dbReference type="ChEBI" id="CHEBI:57513"/>
        <dbReference type="ChEBI" id="CHEBI:58725"/>
        <dbReference type="EC" id="3.5.1.25"/>
    </reaction>
</comment>
<comment type="caution">
    <text evidence="14">The sequence shown here is derived from an EMBL/GenBank/DDBJ whole genome shotgun (WGS) entry which is preliminary data.</text>
</comment>
<dbReference type="InterPro" id="IPR006680">
    <property type="entry name" value="Amidohydro-rel"/>
</dbReference>
<dbReference type="Proteomes" id="UP000186535">
    <property type="component" value="Unassembled WGS sequence"/>
</dbReference>
<dbReference type="GO" id="GO:0006046">
    <property type="term" value="P:N-acetylglucosamine catabolic process"/>
    <property type="evidence" value="ECO:0007669"/>
    <property type="project" value="TreeGrafter"/>
</dbReference>
<evidence type="ECO:0000313" key="14">
    <source>
        <dbReference type="EMBL" id="OKA36280.1"/>
    </source>
</evidence>
<evidence type="ECO:0000256" key="11">
    <source>
        <dbReference type="PIRSR" id="PIRSR038994-2"/>
    </source>
</evidence>
<keyword evidence="6 9" id="KW-0119">Carbohydrate metabolism</keyword>
<evidence type="ECO:0000256" key="1">
    <source>
        <dbReference type="ARBA" id="ARBA00010716"/>
    </source>
</evidence>
<evidence type="ECO:0000313" key="15">
    <source>
        <dbReference type="Proteomes" id="UP000186535"/>
    </source>
</evidence>
<feature type="binding site" evidence="11">
    <location>
        <position position="250"/>
    </location>
    <ligand>
        <name>substrate</name>
    </ligand>
</feature>
<dbReference type="FunFam" id="3.20.20.140:FF:000004">
    <property type="entry name" value="N-acetylglucosamine-6-phosphate deacetylase"/>
    <property type="match status" value="1"/>
</dbReference>
<comment type="cofactor">
    <cofactor evidence="12">
        <name>a divalent metal cation</name>
        <dbReference type="ChEBI" id="CHEBI:60240"/>
    </cofactor>
    <text evidence="12">Binds 1 divalent metal cation per subunit.</text>
</comment>
<evidence type="ECO:0000256" key="5">
    <source>
        <dbReference type="ARBA" id="ARBA00022801"/>
    </source>
</evidence>
<feature type="binding site" evidence="12">
    <location>
        <position position="215"/>
    </location>
    <ligand>
        <name>Zn(2+)</name>
        <dbReference type="ChEBI" id="CHEBI:29105"/>
    </ligand>
</feature>
<feature type="binding site" evidence="11">
    <location>
        <position position="139"/>
    </location>
    <ligand>
        <name>substrate</name>
    </ligand>
</feature>
<dbReference type="Gene3D" id="3.20.20.140">
    <property type="entry name" value="Metal-dependent hydrolases"/>
    <property type="match status" value="1"/>
</dbReference>
<evidence type="ECO:0000256" key="3">
    <source>
        <dbReference type="ARBA" id="ARBA00018029"/>
    </source>
</evidence>
<feature type="binding site" evidence="11">
    <location>
        <position position="226"/>
    </location>
    <ligand>
        <name>substrate</name>
    </ligand>
</feature>
<feature type="binding site" evidence="12">
    <location>
        <position position="194"/>
    </location>
    <ligand>
        <name>Zn(2+)</name>
        <dbReference type="ChEBI" id="CHEBI:29105"/>
    </ligand>
</feature>
<protein>
    <recommendedName>
        <fullName evidence="3">N-acetylglucosamine-6-phosphate deacetylase</fullName>
        <ecNumber evidence="2">3.5.1.25</ecNumber>
    </recommendedName>
</protein>